<evidence type="ECO:0000256" key="7">
    <source>
        <dbReference type="SAM" id="MobiDB-lite"/>
    </source>
</evidence>
<keyword evidence="4" id="KW-0238">DNA-binding</keyword>
<dbReference type="CDD" id="cd00067">
    <property type="entry name" value="GAL4"/>
    <property type="match status" value="1"/>
</dbReference>
<feature type="compositionally biased region" description="Low complexity" evidence="7">
    <location>
        <begin position="322"/>
        <end position="337"/>
    </location>
</feature>
<keyword evidence="2" id="KW-0862">Zinc</keyword>
<keyword evidence="3" id="KW-0805">Transcription regulation</keyword>
<dbReference type="PANTHER" id="PTHR36206:SF12">
    <property type="entry name" value="ASPERCRYPTIN BIOSYNTHESIS CLUSTER-SPECIFIC TRANSCRIPTION REGULATOR ATNN-RELATED"/>
    <property type="match status" value="1"/>
</dbReference>
<evidence type="ECO:0000256" key="2">
    <source>
        <dbReference type="ARBA" id="ARBA00022833"/>
    </source>
</evidence>
<dbReference type="GO" id="GO:0008270">
    <property type="term" value="F:zinc ion binding"/>
    <property type="evidence" value="ECO:0007669"/>
    <property type="project" value="InterPro"/>
</dbReference>
<comment type="caution">
    <text evidence="9">The sequence shown here is derived from an EMBL/GenBank/DDBJ whole genome shotgun (WGS) entry which is preliminary data.</text>
</comment>
<keyword evidence="6" id="KW-0539">Nucleus</keyword>
<dbReference type="PROSITE" id="PS50048">
    <property type="entry name" value="ZN2_CY6_FUNGAL_2"/>
    <property type="match status" value="1"/>
</dbReference>
<dbReference type="GeneID" id="27668233"/>
<keyword evidence="5" id="KW-0804">Transcription</keyword>
<dbReference type="SUPFAM" id="SSF57701">
    <property type="entry name" value="Zn2/Cys6 DNA-binding domain"/>
    <property type="match status" value="1"/>
</dbReference>
<dbReference type="VEuPathDB" id="FungiDB:SPSK_06250"/>
<dbReference type="Pfam" id="PF00172">
    <property type="entry name" value="Zn_clus"/>
    <property type="match status" value="1"/>
</dbReference>
<protein>
    <recommendedName>
        <fullName evidence="8">Zn(2)-C6 fungal-type domain-containing protein</fullName>
    </recommendedName>
</protein>
<evidence type="ECO:0000256" key="3">
    <source>
        <dbReference type="ARBA" id="ARBA00023015"/>
    </source>
</evidence>
<evidence type="ECO:0000313" key="10">
    <source>
        <dbReference type="Proteomes" id="UP000033710"/>
    </source>
</evidence>
<dbReference type="RefSeq" id="XP_016592449.1">
    <property type="nucleotide sequence ID" value="XM_016732956.1"/>
</dbReference>
<dbReference type="InterPro" id="IPR001138">
    <property type="entry name" value="Zn2Cys6_DnaBD"/>
</dbReference>
<feature type="region of interest" description="Disordered" evidence="7">
    <location>
        <begin position="322"/>
        <end position="345"/>
    </location>
</feature>
<evidence type="ECO:0000259" key="8">
    <source>
        <dbReference type="PROSITE" id="PS50048"/>
    </source>
</evidence>
<dbReference type="EMBL" id="AXCR01000001">
    <property type="protein sequence ID" value="KJR89773.1"/>
    <property type="molecule type" value="Genomic_DNA"/>
</dbReference>
<evidence type="ECO:0000256" key="4">
    <source>
        <dbReference type="ARBA" id="ARBA00023125"/>
    </source>
</evidence>
<organism evidence="9 10">
    <name type="scientific">Sporothrix schenckii 1099-18</name>
    <dbReference type="NCBI Taxonomy" id="1397361"/>
    <lineage>
        <taxon>Eukaryota</taxon>
        <taxon>Fungi</taxon>
        <taxon>Dikarya</taxon>
        <taxon>Ascomycota</taxon>
        <taxon>Pezizomycotina</taxon>
        <taxon>Sordariomycetes</taxon>
        <taxon>Sordariomycetidae</taxon>
        <taxon>Ophiostomatales</taxon>
        <taxon>Ophiostomataceae</taxon>
        <taxon>Sporothrix</taxon>
    </lineage>
</organism>
<sequence>METVMEFAPKTAGQSRASRRKVKTGCATCRTRKVKCDEGRPACQKCVSTGRTCDGYASPFRAWAGEHQSNPPKGMAQTAPALTVKAPIALTVSDGPSGGTSDDISPDLDTTASEITAADIDALQRCFSTKTLFPTVTLSCDDEARQILQASKTDPAVRHAVSSLRALRADLEAAAQASSERAGAAQSTLLAQATSAYAVAPGTTPSRDYGLQQYCLALGGLASHLSLSSARLGPTPSVRSALLCCQIFISIEQMRGDLAAMAQHIVQGLRIVYEHQHPNAAHARPPACKDDDDAHDLPALDVFVIKLFAAPCKFADITFETPSSPGTTPSSASTDGSESGGSASSWRLRPLAPDLSTELIRLALESLSFLEDVRAGAPISSLSSKKEYLLRSLATWHARLQREQLTTAHAELLSILFLRFFHQTVRVVILSVSRDVPDGAGLGYTEGSRSEILDDEFRQLQSIASIVGERVRSDGRQGGDW</sequence>
<dbReference type="AlphaFoldDB" id="A0A0F2MJ95"/>
<dbReference type="PANTHER" id="PTHR36206">
    <property type="entry name" value="ASPERCRYPTIN BIOSYNTHESIS CLUSTER-SPECIFIC TRANSCRIPTION REGULATOR ATNN-RELATED"/>
    <property type="match status" value="1"/>
</dbReference>
<evidence type="ECO:0000313" key="9">
    <source>
        <dbReference type="EMBL" id="KJR89773.1"/>
    </source>
</evidence>
<evidence type="ECO:0000256" key="6">
    <source>
        <dbReference type="ARBA" id="ARBA00023242"/>
    </source>
</evidence>
<dbReference type="InterPro" id="IPR036864">
    <property type="entry name" value="Zn2-C6_fun-type_DNA-bd_sf"/>
</dbReference>
<reference evidence="9 10" key="2">
    <citation type="journal article" date="2015" name="Eukaryot. Cell">
        <title>Asexual propagation of a virulent clone complex in a human and feline outbreak of sporotrichosis.</title>
        <authorList>
            <person name="Teixeira Mde M."/>
            <person name="Rodrigues A.M."/>
            <person name="Tsui C.K."/>
            <person name="de Almeida L.G."/>
            <person name="Van Diepeningen A.D."/>
            <person name="van den Ende B.G."/>
            <person name="Fernandes G.F."/>
            <person name="Kano R."/>
            <person name="Hamelin R.C."/>
            <person name="Lopes-Bezerra L.M."/>
            <person name="Vasconcelos A.T."/>
            <person name="de Hoog S."/>
            <person name="de Camargo Z.P."/>
            <person name="Felipe M.S."/>
        </authorList>
    </citation>
    <scope>NUCLEOTIDE SEQUENCE [LARGE SCALE GENOMIC DNA]</scope>
    <source>
        <strain evidence="9 10">1099-18</strain>
    </source>
</reference>
<dbReference type="SMART" id="SM00066">
    <property type="entry name" value="GAL4"/>
    <property type="match status" value="1"/>
</dbReference>
<dbReference type="KEGG" id="ssck:SPSK_06250"/>
<dbReference type="PROSITE" id="PS00463">
    <property type="entry name" value="ZN2_CY6_FUNGAL_1"/>
    <property type="match status" value="1"/>
</dbReference>
<name>A0A0F2MJ95_SPOSC</name>
<dbReference type="GO" id="GO:0003677">
    <property type="term" value="F:DNA binding"/>
    <property type="evidence" value="ECO:0007669"/>
    <property type="project" value="UniProtKB-KW"/>
</dbReference>
<reference evidence="9 10" key="1">
    <citation type="journal article" date="2014" name="BMC Genomics">
        <title>Comparative genomics of the major fungal agents of human and animal Sporotrichosis: Sporothrix schenckii and Sporothrix brasiliensis.</title>
        <authorList>
            <person name="Teixeira M.M."/>
            <person name="de Almeida L.G."/>
            <person name="Kubitschek-Barreira P."/>
            <person name="Alves F.L."/>
            <person name="Kioshima E.S."/>
            <person name="Abadio A.K."/>
            <person name="Fernandes L."/>
            <person name="Derengowski L.S."/>
            <person name="Ferreira K.S."/>
            <person name="Souza R.C."/>
            <person name="Ruiz J.C."/>
            <person name="de Andrade N.C."/>
            <person name="Paes H.C."/>
            <person name="Nicola A.M."/>
            <person name="Albuquerque P."/>
            <person name="Gerber A.L."/>
            <person name="Martins V.P."/>
            <person name="Peconick L.D."/>
            <person name="Neto A.V."/>
            <person name="Chaucanez C.B."/>
            <person name="Silva P.A."/>
            <person name="Cunha O.L."/>
            <person name="de Oliveira F.F."/>
            <person name="dos Santos T.C."/>
            <person name="Barros A.L."/>
            <person name="Soares M.A."/>
            <person name="de Oliveira L.M."/>
            <person name="Marini M.M."/>
            <person name="Villalobos-Duno H."/>
            <person name="Cunha M.M."/>
            <person name="de Hoog S."/>
            <person name="da Silveira J.F."/>
            <person name="Henrissat B."/>
            <person name="Nino-Vega G.A."/>
            <person name="Cisalpino P.S."/>
            <person name="Mora-Montes H.M."/>
            <person name="Almeida S.R."/>
            <person name="Stajich J.E."/>
            <person name="Lopes-Bezerra L.M."/>
            <person name="Vasconcelos A.T."/>
            <person name="Felipe M.S."/>
        </authorList>
    </citation>
    <scope>NUCLEOTIDE SEQUENCE [LARGE SCALE GENOMIC DNA]</scope>
    <source>
        <strain evidence="9 10">1099-18</strain>
    </source>
</reference>
<gene>
    <name evidence="9" type="ORF">SPSK_06250</name>
</gene>
<dbReference type="GO" id="GO:0000981">
    <property type="term" value="F:DNA-binding transcription factor activity, RNA polymerase II-specific"/>
    <property type="evidence" value="ECO:0007669"/>
    <property type="project" value="InterPro"/>
</dbReference>
<evidence type="ECO:0000256" key="5">
    <source>
        <dbReference type="ARBA" id="ARBA00023163"/>
    </source>
</evidence>
<dbReference type="Proteomes" id="UP000033710">
    <property type="component" value="Unassembled WGS sequence"/>
</dbReference>
<accession>A0A0F2MJ95</accession>
<dbReference type="InterPro" id="IPR052360">
    <property type="entry name" value="Transcr_Regulatory_Proteins"/>
</dbReference>
<keyword evidence="1" id="KW-0479">Metal-binding</keyword>
<dbReference type="OrthoDB" id="3172332at2759"/>
<feature type="domain" description="Zn(2)-C6 fungal-type" evidence="8">
    <location>
        <begin position="25"/>
        <end position="53"/>
    </location>
</feature>
<evidence type="ECO:0000256" key="1">
    <source>
        <dbReference type="ARBA" id="ARBA00022723"/>
    </source>
</evidence>
<dbReference type="Gene3D" id="4.10.240.10">
    <property type="entry name" value="Zn(2)-C6 fungal-type DNA-binding domain"/>
    <property type="match status" value="1"/>
</dbReference>
<proteinExistence type="predicted"/>